<dbReference type="InterPro" id="IPR004837">
    <property type="entry name" value="NaCa_Exmemb"/>
</dbReference>
<dbReference type="AlphaFoldDB" id="A0A6L3B312"/>
<dbReference type="Gene3D" id="1.20.1420.30">
    <property type="entry name" value="NCX, central ion-binding region"/>
    <property type="match status" value="1"/>
</dbReference>
<feature type="transmembrane region" description="Helical" evidence="5">
    <location>
        <begin position="182"/>
        <end position="200"/>
    </location>
</feature>
<dbReference type="GO" id="GO:0016020">
    <property type="term" value="C:membrane"/>
    <property type="evidence" value="ECO:0007669"/>
    <property type="project" value="UniProtKB-SubCell"/>
</dbReference>
<comment type="subcellular location">
    <subcellularLocation>
        <location evidence="1">Membrane</location>
        <topology evidence="1">Multi-pass membrane protein</topology>
    </subcellularLocation>
</comment>
<feature type="transmembrane region" description="Helical" evidence="5">
    <location>
        <begin position="68"/>
        <end position="91"/>
    </location>
</feature>
<evidence type="ECO:0000259" key="6">
    <source>
        <dbReference type="Pfam" id="PF01699"/>
    </source>
</evidence>
<evidence type="ECO:0000256" key="2">
    <source>
        <dbReference type="ARBA" id="ARBA00022692"/>
    </source>
</evidence>
<dbReference type="InterPro" id="IPR044880">
    <property type="entry name" value="NCX_ion-bd_dom_sf"/>
</dbReference>
<gene>
    <name evidence="7" type="ORF">DS837_10395</name>
</gene>
<evidence type="ECO:0000256" key="3">
    <source>
        <dbReference type="ARBA" id="ARBA00022989"/>
    </source>
</evidence>
<evidence type="ECO:0000256" key="5">
    <source>
        <dbReference type="SAM" id="Phobius"/>
    </source>
</evidence>
<feature type="transmembrane region" description="Helical" evidence="5">
    <location>
        <begin position="112"/>
        <end position="136"/>
    </location>
</feature>
<keyword evidence="2 5" id="KW-0812">Transmembrane</keyword>
<feature type="transmembrane region" description="Helical" evidence="5">
    <location>
        <begin position="206"/>
        <end position="229"/>
    </location>
</feature>
<dbReference type="EMBL" id="QOKV01000005">
    <property type="protein sequence ID" value="KAA0686327.1"/>
    <property type="molecule type" value="Genomic_DNA"/>
</dbReference>
<feature type="transmembrane region" description="Helical" evidence="5">
    <location>
        <begin position="275"/>
        <end position="297"/>
    </location>
</feature>
<evidence type="ECO:0000256" key="4">
    <source>
        <dbReference type="ARBA" id="ARBA00023136"/>
    </source>
</evidence>
<reference evidence="7 8" key="1">
    <citation type="submission" date="2018-07" db="EMBL/GenBank/DDBJ databases">
        <title>Genome sequence of Roseomonas fauriae ATCC 49958.</title>
        <authorList>
            <person name="Sant'Anna F.H."/>
            <person name="Baldani J.I."/>
            <person name="Zilli J.E."/>
            <person name="Reis V.M."/>
            <person name="Hartmann A."/>
            <person name="Cruz L."/>
            <person name="de Souza E.M."/>
            <person name="de Oliveira Pedrosa F."/>
            <person name="Passaglia L.M.P."/>
        </authorList>
    </citation>
    <scope>NUCLEOTIDE SEQUENCE [LARGE SCALE GENOMIC DNA]</scope>
    <source>
        <strain evidence="7 8">ATCC 49958</strain>
    </source>
</reference>
<keyword evidence="4 5" id="KW-0472">Membrane</keyword>
<evidence type="ECO:0000313" key="7">
    <source>
        <dbReference type="EMBL" id="KAA0686327.1"/>
    </source>
</evidence>
<comment type="caution">
    <text evidence="7">The sequence shown here is derived from an EMBL/GenBank/DDBJ whole genome shotgun (WGS) entry which is preliminary data.</text>
</comment>
<dbReference type="Proteomes" id="UP000476837">
    <property type="component" value="Unassembled WGS sequence"/>
</dbReference>
<accession>A0A6L3B312</accession>
<evidence type="ECO:0000256" key="1">
    <source>
        <dbReference type="ARBA" id="ARBA00004141"/>
    </source>
</evidence>
<protein>
    <submittedName>
        <fullName evidence="7">Sodium:calcium exchanger</fullName>
    </submittedName>
</protein>
<feature type="transmembrane region" description="Helical" evidence="5">
    <location>
        <begin position="148"/>
        <end position="166"/>
    </location>
</feature>
<feature type="transmembrane region" description="Helical" evidence="5">
    <location>
        <begin position="309"/>
        <end position="329"/>
    </location>
</feature>
<proteinExistence type="predicted"/>
<name>A0A6L3B312_AZOBR</name>
<feature type="domain" description="Sodium/calcium exchanger membrane region" evidence="6">
    <location>
        <begin position="6"/>
        <end position="162"/>
    </location>
</feature>
<sequence>MTLVWVGVLLVALLAAHWGAEQFSSPLKKLRKQWGFSVAAGGAFVGLAAASPEIGINTSSALRGSADIGLGVTLGSNILAIPLMVTAAYLATRKADIPDHQGHERHRREHLLAVDPSAVTVQALPYLAIVALFAILTLPAPWRGLQSVDGWIMLGAYAVYLAQALIRGREKGEKVEWQTKEVLLATGGVAALAVGTYFAVRATENIATAFGLSKIVAGLFITTPVAALPEVFATWNVTRSGQVTSGVTSVMGDHAVTLTIALLPLALVGMPVSNLLLFSVNVAFVALMPILYAAFIHWSGRGEHGFRRWHVFAFIGTYALYMLLIIFWVQPFGGGQGGGQ</sequence>
<dbReference type="GO" id="GO:0055085">
    <property type="term" value="P:transmembrane transport"/>
    <property type="evidence" value="ECO:0007669"/>
    <property type="project" value="InterPro"/>
</dbReference>
<keyword evidence="3 5" id="KW-1133">Transmembrane helix</keyword>
<feature type="domain" description="Sodium/calcium exchanger membrane region" evidence="6">
    <location>
        <begin position="183"/>
        <end position="326"/>
    </location>
</feature>
<feature type="transmembrane region" description="Helical" evidence="5">
    <location>
        <begin position="250"/>
        <end position="269"/>
    </location>
</feature>
<dbReference type="Pfam" id="PF01699">
    <property type="entry name" value="Na_Ca_ex"/>
    <property type="match status" value="2"/>
</dbReference>
<organism evidence="7 8">
    <name type="scientific">Azospirillum brasilense</name>
    <dbReference type="NCBI Taxonomy" id="192"/>
    <lineage>
        <taxon>Bacteria</taxon>
        <taxon>Pseudomonadati</taxon>
        <taxon>Pseudomonadota</taxon>
        <taxon>Alphaproteobacteria</taxon>
        <taxon>Rhodospirillales</taxon>
        <taxon>Azospirillaceae</taxon>
        <taxon>Azospirillum</taxon>
    </lineage>
</organism>
<evidence type="ECO:0000313" key="8">
    <source>
        <dbReference type="Proteomes" id="UP000476837"/>
    </source>
</evidence>